<dbReference type="Proteomes" id="UP001165396">
    <property type="component" value="Unassembled WGS sequence"/>
</dbReference>
<proteinExistence type="predicted"/>
<reference evidence="1" key="1">
    <citation type="submission" date="2022-07" db="EMBL/GenBank/DDBJ databases">
        <title>Pseudosulfitobacter sp. strain AP-MA-4, whole genome sequence.</title>
        <authorList>
            <person name="Jiang Y."/>
        </authorList>
    </citation>
    <scope>NUCLEOTIDE SEQUENCE</scope>
    <source>
        <strain evidence="1">AP-MA-4</strain>
    </source>
</reference>
<dbReference type="EMBL" id="JANKJG010000007">
    <property type="protein sequence ID" value="MCR8826968.1"/>
    <property type="molecule type" value="Genomic_DNA"/>
</dbReference>
<dbReference type="RefSeq" id="WP_258294710.1">
    <property type="nucleotide sequence ID" value="NZ_JANKJG010000007.1"/>
</dbReference>
<keyword evidence="2" id="KW-1185">Reference proteome</keyword>
<organism evidence="1 2">
    <name type="scientific">Pseudosulfitobacter koreensis</name>
    <dbReference type="NCBI Taxonomy" id="2968472"/>
    <lineage>
        <taxon>Bacteria</taxon>
        <taxon>Pseudomonadati</taxon>
        <taxon>Pseudomonadota</taxon>
        <taxon>Alphaproteobacteria</taxon>
        <taxon>Rhodobacterales</taxon>
        <taxon>Roseobacteraceae</taxon>
        <taxon>Pseudosulfitobacter</taxon>
    </lineage>
</organism>
<evidence type="ECO:0000313" key="2">
    <source>
        <dbReference type="Proteomes" id="UP001165396"/>
    </source>
</evidence>
<sequence length="205" mass="23447">MSSDVPEKQVAFLSAEFELVCYAILKDLGVKAKVDGKIVSQLTAFFLRDIYRIDQQQRGSVSLAKHAGYWAFWVRKLKPISDAKLEGPDYLSEDELEFVNEIVAIYFAIHLVLENRSREPDITHVRGQQSDMVRSRCSKLRPQRCKGSTCFATYVKGYLNFNEGFFLKYITYSMRNRTFGPHHFALLIEGLIYSSCPIVNGINDA</sequence>
<comment type="caution">
    <text evidence="1">The sequence shown here is derived from an EMBL/GenBank/DDBJ whole genome shotgun (WGS) entry which is preliminary data.</text>
</comment>
<gene>
    <name evidence="1" type="ORF">NTA49_10505</name>
</gene>
<protein>
    <submittedName>
        <fullName evidence="1">Uncharacterized protein</fullName>
    </submittedName>
</protein>
<name>A0ABT1Z1E2_9RHOB</name>
<evidence type="ECO:0000313" key="1">
    <source>
        <dbReference type="EMBL" id="MCR8826968.1"/>
    </source>
</evidence>
<accession>A0ABT1Z1E2</accession>